<dbReference type="SMART" id="SM00268">
    <property type="entry name" value="ACTIN"/>
    <property type="match status" value="1"/>
</dbReference>
<gene>
    <name evidence="5" type="ORF">GTHE00462_LOCUS19336</name>
</gene>
<dbReference type="Gene3D" id="3.30.420.40">
    <property type="match status" value="2"/>
</dbReference>
<dbReference type="PANTHER" id="PTHR11937">
    <property type="entry name" value="ACTIN"/>
    <property type="match status" value="1"/>
</dbReference>
<evidence type="ECO:0000256" key="1">
    <source>
        <dbReference type="ARBA" id="ARBA00004245"/>
    </source>
</evidence>
<dbReference type="EMBL" id="HBKN01024828">
    <property type="protein sequence ID" value="CAE2307328.1"/>
    <property type="molecule type" value="Transcribed_RNA"/>
</dbReference>
<proteinExistence type="inferred from homology"/>
<dbReference type="PRINTS" id="PR00190">
    <property type="entry name" value="ACTIN"/>
</dbReference>
<dbReference type="SUPFAM" id="SSF53067">
    <property type="entry name" value="Actin-like ATPase domain"/>
    <property type="match status" value="2"/>
</dbReference>
<keyword evidence="3" id="KW-0206">Cytoskeleton</keyword>
<dbReference type="AlphaFoldDB" id="A0A7S4KW52"/>
<keyword evidence="2" id="KW-0963">Cytoplasm</keyword>
<comment type="similarity">
    <text evidence="4">Belongs to the actin family.</text>
</comment>
<dbReference type="FunFam" id="3.30.420.40:FF:000018">
    <property type="entry name" value="Actin-like protein (Centractin)"/>
    <property type="match status" value="1"/>
</dbReference>
<dbReference type="CDD" id="cd10216">
    <property type="entry name" value="ASKHA_NBD_Arp1"/>
    <property type="match status" value="1"/>
</dbReference>
<dbReference type="InterPro" id="IPR004000">
    <property type="entry name" value="Actin"/>
</dbReference>
<organism evidence="5">
    <name type="scientific">Guillardia theta</name>
    <name type="common">Cryptophyte</name>
    <name type="synonym">Cryptomonas phi</name>
    <dbReference type="NCBI Taxonomy" id="55529"/>
    <lineage>
        <taxon>Eukaryota</taxon>
        <taxon>Cryptophyceae</taxon>
        <taxon>Pyrenomonadales</taxon>
        <taxon>Geminigeraceae</taxon>
        <taxon>Guillardia</taxon>
    </lineage>
</organism>
<dbReference type="Pfam" id="PF00022">
    <property type="entry name" value="Actin"/>
    <property type="match status" value="1"/>
</dbReference>
<accession>A0A7S4KW52</accession>
<reference evidence="5" key="1">
    <citation type="submission" date="2021-01" db="EMBL/GenBank/DDBJ databases">
        <authorList>
            <person name="Corre E."/>
            <person name="Pelletier E."/>
            <person name="Niang G."/>
            <person name="Scheremetjew M."/>
            <person name="Finn R."/>
            <person name="Kale V."/>
            <person name="Holt S."/>
            <person name="Cochrane G."/>
            <person name="Meng A."/>
            <person name="Brown T."/>
            <person name="Cohen L."/>
        </authorList>
    </citation>
    <scope>NUCLEOTIDE SEQUENCE</scope>
    <source>
        <strain evidence="5">CCMP 2712</strain>
    </source>
</reference>
<dbReference type="InterPro" id="IPR043129">
    <property type="entry name" value="ATPase_NBD"/>
</dbReference>
<dbReference type="Gene3D" id="3.90.640.10">
    <property type="entry name" value="Actin, Chain A, domain 4"/>
    <property type="match status" value="1"/>
</dbReference>
<evidence type="ECO:0000256" key="3">
    <source>
        <dbReference type="ARBA" id="ARBA00023212"/>
    </source>
</evidence>
<sequence>MADTLAASPVVVDNGTGVIKSGLAGSDLPESVFQNFVGRPKHERVMTGAVDEDLLIGKRAEEMRGVLRLAYPMCNGVVQDWEDMERVWSHLYMKELQVIPGDHPILITESPLNPKRNRERMAEVLFDRFNVPALFVSNQSVLCLYGSGRTTGIVLDCGEGVSSTVPIFEGFSLSHAISRMDYGGKDVTGFLRLLLRRSGYNFDTSAGLEVVRRVKESVCEVSQQAYGDSRSAITKPFVLPDGSILDAGAERFQAPEVLFDPSLVGFESPGLHHALHSSIQKCDLDVRKTLLRQIVIAGGSTLFSGFGERLLSEMRRLVGSGTKIRIAAPPERKYSAWIGGSILASLASFKSMWVSAEEWNEHGASILHKRMM</sequence>
<evidence type="ECO:0000256" key="4">
    <source>
        <dbReference type="RuleBase" id="RU000487"/>
    </source>
</evidence>
<name>A0A7S4KW52_GUITH</name>
<protein>
    <recommendedName>
        <fullName evidence="6">Actin</fullName>
    </recommendedName>
</protein>
<evidence type="ECO:0008006" key="6">
    <source>
        <dbReference type="Google" id="ProtNLM"/>
    </source>
</evidence>
<dbReference type="GO" id="GO:0005856">
    <property type="term" value="C:cytoskeleton"/>
    <property type="evidence" value="ECO:0007669"/>
    <property type="project" value="UniProtKB-SubCell"/>
</dbReference>
<evidence type="ECO:0000256" key="2">
    <source>
        <dbReference type="ARBA" id="ARBA00022490"/>
    </source>
</evidence>
<comment type="subcellular location">
    <subcellularLocation>
        <location evidence="1">Cytoplasm</location>
        <location evidence="1">Cytoskeleton</location>
    </subcellularLocation>
</comment>
<evidence type="ECO:0000313" key="5">
    <source>
        <dbReference type="EMBL" id="CAE2307328.1"/>
    </source>
</evidence>